<evidence type="ECO:0000313" key="2">
    <source>
        <dbReference type="Proteomes" id="UP000266673"/>
    </source>
</evidence>
<organism evidence="1 2">
    <name type="scientific">Gigaspora rosea</name>
    <dbReference type="NCBI Taxonomy" id="44941"/>
    <lineage>
        <taxon>Eukaryota</taxon>
        <taxon>Fungi</taxon>
        <taxon>Fungi incertae sedis</taxon>
        <taxon>Mucoromycota</taxon>
        <taxon>Glomeromycotina</taxon>
        <taxon>Glomeromycetes</taxon>
        <taxon>Diversisporales</taxon>
        <taxon>Gigasporaceae</taxon>
        <taxon>Gigaspora</taxon>
    </lineage>
</organism>
<evidence type="ECO:0000313" key="1">
    <source>
        <dbReference type="EMBL" id="RIB06117.1"/>
    </source>
</evidence>
<dbReference type="EMBL" id="QKWP01001867">
    <property type="protein sequence ID" value="RIB06117.1"/>
    <property type="molecule type" value="Genomic_DNA"/>
</dbReference>
<sequence>MSSAPCKHQGAVLVKFHISMFNFILSLKPDNHTVYAYIALGYSAQDKSFYALLHANPILQNQEPEELDKENKEIEEIDSSDFNSFLEEVSNLDPTARIKSGP</sequence>
<proteinExistence type="predicted"/>
<reference evidence="1 2" key="1">
    <citation type="submission" date="2018-06" db="EMBL/GenBank/DDBJ databases">
        <title>Comparative genomics reveals the genomic features of Rhizophagus irregularis, R. cerebriforme, R. diaphanum and Gigaspora rosea, and their symbiotic lifestyle signature.</title>
        <authorList>
            <person name="Morin E."/>
            <person name="San Clemente H."/>
            <person name="Chen E.C.H."/>
            <person name="De La Providencia I."/>
            <person name="Hainaut M."/>
            <person name="Kuo A."/>
            <person name="Kohler A."/>
            <person name="Murat C."/>
            <person name="Tang N."/>
            <person name="Roy S."/>
            <person name="Loubradou J."/>
            <person name="Henrissat B."/>
            <person name="Grigoriev I.V."/>
            <person name="Corradi N."/>
            <person name="Roux C."/>
            <person name="Martin F.M."/>
        </authorList>
    </citation>
    <scope>NUCLEOTIDE SEQUENCE [LARGE SCALE GENOMIC DNA]</scope>
    <source>
        <strain evidence="1 2">DAOM 194757</strain>
    </source>
</reference>
<protein>
    <submittedName>
        <fullName evidence="1">Uncharacterized protein</fullName>
    </submittedName>
</protein>
<gene>
    <name evidence="1" type="ORF">C2G38_2217937</name>
</gene>
<accession>A0A397UAP4</accession>
<name>A0A397UAP4_9GLOM</name>
<keyword evidence="2" id="KW-1185">Reference proteome</keyword>
<dbReference type="STRING" id="44941.A0A397UAP4"/>
<dbReference type="AlphaFoldDB" id="A0A397UAP4"/>
<dbReference type="OrthoDB" id="2416920at2759"/>
<comment type="caution">
    <text evidence="1">The sequence shown here is derived from an EMBL/GenBank/DDBJ whole genome shotgun (WGS) entry which is preliminary data.</text>
</comment>
<dbReference type="Proteomes" id="UP000266673">
    <property type="component" value="Unassembled WGS sequence"/>
</dbReference>